<evidence type="ECO:0000256" key="3">
    <source>
        <dbReference type="ARBA" id="ARBA00022833"/>
    </source>
</evidence>
<evidence type="ECO:0000256" key="1">
    <source>
        <dbReference type="ARBA" id="ARBA00001947"/>
    </source>
</evidence>
<reference evidence="5" key="1">
    <citation type="submission" date="2018-05" db="EMBL/GenBank/DDBJ databases">
        <authorList>
            <person name="Lanie J.A."/>
            <person name="Ng W.-L."/>
            <person name="Kazmierczak K.M."/>
            <person name="Andrzejewski T.M."/>
            <person name="Davidsen T.M."/>
            <person name="Wayne K.J."/>
            <person name="Tettelin H."/>
            <person name="Glass J.I."/>
            <person name="Rusch D."/>
            <person name="Podicherti R."/>
            <person name="Tsui H.-C.T."/>
            <person name="Winkler M.E."/>
        </authorList>
    </citation>
    <scope>NUCLEOTIDE SEQUENCE</scope>
</reference>
<organism evidence="5">
    <name type="scientific">marine metagenome</name>
    <dbReference type="NCBI Taxonomy" id="408172"/>
    <lineage>
        <taxon>unclassified sequences</taxon>
        <taxon>metagenomes</taxon>
        <taxon>ecological metagenomes</taxon>
    </lineage>
</organism>
<keyword evidence="2" id="KW-0479">Metal-binding</keyword>
<dbReference type="Gene3D" id="3.30.479.10">
    <property type="entry name" value="6-pyruvoyl tetrahydropterin synthase/QueD"/>
    <property type="match status" value="1"/>
</dbReference>
<dbReference type="AlphaFoldDB" id="A0A381Y3D5"/>
<evidence type="ECO:0008006" key="6">
    <source>
        <dbReference type="Google" id="ProtNLM"/>
    </source>
</evidence>
<evidence type="ECO:0000256" key="4">
    <source>
        <dbReference type="ARBA" id="ARBA00023239"/>
    </source>
</evidence>
<evidence type="ECO:0000313" key="5">
    <source>
        <dbReference type="EMBL" id="SVA71181.1"/>
    </source>
</evidence>
<evidence type="ECO:0000256" key="2">
    <source>
        <dbReference type="ARBA" id="ARBA00022723"/>
    </source>
</evidence>
<dbReference type="PANTHER" id="PTHR12589:SF7">
    <property type="entry name" value="6-PYRUVOYL TETRAHYDROBIOPTERIN SYNTHASE"/>
    <property type="match status" value="1"/>
</dbReference>
<gene>
    <name evidence="5" type="ORF">METZ01_LOCUS124035</name>
</gene>
<proteinExistence type="predicted"/>
<comment type="cofactor">
    <cofactor evidence="1">
        <name>Zn(2+)</name>
        <dbReference type="ChEBI" id="CHEBI:29105"/>
    </cofactor>
</comment>
<dbReference type="InterPro" id="IPR038418">
    <property type="entry name" value="6-PTP_synth/QueD_sf"/>
</dbReference>
<dbReference type="EMBL" id="UINC01017237">
    <property type="protein sequence ID" value="SVA71181.1"/>
    <property type="molecule type" value="Genomic_DNA"/>
</dbReference>
<keyword evidence="3" id="KW-0862">Zinc</keyword>
<sequence length="136" mass="16122">MPYLTKKFKFCAAHQYGHSDWSDKKNREVFGKDARLHGHNYELEVTVTGEINEETGFLVDLNALKKIVNKKVINVIDHSTIEKEIPWFRDKQPSTEHMVIWMWEQIEPELEDTKLHRIRLQETPTIYTDYYGPSSE</sequence>
<protein>
    <recommendedName>
        <fullName evidence="6">6-pyruvoyl tetrahydrobiopterin synthase</fullName>
    </recommendedName>
</protein>
<dbReference type="PIRSF" id="PIRSF006113">
    <property type="entry name" value="PTP_synth"/>
    <property type="match status" value="1"/>
</dbReference>
<dbReference type="InterPro" id="IPR007115">
    <property type="entry name" value="6-PTP_synth/QueD"/>
</dbReference>
<dbReference type="GO" id="GO:0046872">
    <property type="term" value="F:metal ion binding"/>
    <property type="evidence" value="ECO:0007669"/>
    <property type="project" value="UniProtKB-KW"/>
</dbReference>
<dbReference type="PANTHER" id="PTHR12589">
    <property type="entry name" value="PYRUVOYL TETRAHYDROBIOPTERIN SYNTHASE"/>
    <property type="match status" value="1"/>
</dbReference>
<dbReference type="SUPFAM" id="SSF55620">
    <property type="entry name" value="Tetrahydrobiopterin biosynthesis enzymes-like"/>
    <property type="match status" value="1"/>
</dbReference>
<accession>A0A381Y3D5</accession>
<name>A0A381Y3D5_9ZZZZ</name>
<dbReference type="GO" id="GO:0016829">
    <property type="term" value="F:lyase activity"/>
    <property type="evidence" value="ECO:0007669"/>
    <property type="project" value="UniProtKB-KW"/>
</dbReference>
<dbReference type="Pfam" id="PF01242">
    <property type="entry name" value="PTPS"/>
    <property type="match status" value="1"/>
</dbReference>
<keyword evidence="4" id="KW-0456">Lyase</keyword>